<dbReference type="AlphaFoldDB" id="A0A1H3CTK5"/>
<dbReference type="Proteomes" id="UP000199441">
    <property type="component" value="Unassembled WGS sequence"/>
</dbReference>
<sequence length="158" mass="17296">MTPHEMPDEDLLRHIADQEARIVFRDFSMARALEVGQALVAKAQAANAPVVVDITRTGQVLFHCALEGATPDNAQWVIRKNRVVDRFRHSSLYMGAFCRIAGVTLEQKYMLPANRYAAHGGAFPIIVEGAGVIGTVTVSGLPQIEDHELVVSVLSEFV</sequence>
<reference evidence="2" key="1">
    <citation type="submission" date="2016-10" db="EMBL/GenBank/DDBJ databases">
        <authorList>
            <person name="Varghese N."/>
            <person name="Submissions S."/>
        </authorList>
    </citation>
    <scope>NUCLEOTIDE SEQUENCE [LARGE SCALE GENOMIC DNA]</scope>
    <source>
        <strain evidence="2">DSM 26922</strain>
    </source>
</reference>
<dbReference type="PANTHER" id="PTHR28255">
    <property type="match status" value="1"/>
</dbReference>
<dbReference type="RefSeq" id="WP_089948559.1">
    <property type="nucleotide sequence ID" value="NZ_FNOI01000009.1"/>
</dbReference>
<dbReference type="InterPro" id="IPR005624">
    <property type="entry name" value="PduO/GlcC-like"/>
</dbReference>
<evidence type="ECO:0000313" key="2">
    <source>
        <dbReference type="Proteomes" id="UP000199441"/>
    </source>
</evidence>
<name>A0A1H3CTK5_9RHOB</name>
<dbReference type="PIRSF" id="PIRSF008757">
    <property type="entry name" value="UCP008757"/>
    <property type="match status" value="1"/>
</dbReference>
<dbReference type="Pfam" id="PF03928">
    <property type="entry name" value="HbpS-like"/>
    <property type="match status" value="1"/>
</dbReference>
<dbReference type="SUPFAM" id="SSF143744">
    <property type="entry name" value="GlcG-like"/>
    <property type="match status" value="1"/>
</dbReference>
<dbReference type="Gene3D" id="3.30.450.150">
    <property type="entry name" value="Haem-degrading domain"/>
    <property type="match status" value="1"/>
</dbReference>
<dbReference type="STRING" id="670155.SAMN04488001_3553"/>
<gene>
    <name evidence="1" type="ORF">SAMN04488001_3553</name>
</gene>
<dbReference type="NCBIfam" id="NF002696">
    <property type="entry name" value="PRK02487.1-5"/>
    <property type="match status" value="1"/>
</dbReference>
<evidence type="ECO:0000313" key="1">
    <source>
        <dbReference type="EMBL" id="SDX57477.1"/>
    </source>
</evidence>
<dbReference type="InterPro" id="IPR038084">
    <property type="entry name" value="PduO/GlcC-like_sf"/>
</dbReference>
<accession>A0A1H3CTK5</accession>
<dbReference type="PANTHER" id="PTHR28255:SF1">
    <property type="entry name" value="UPF0303 PROTEIN YBR137W"/>
    <property type="match status" value="1"/>
</dbReference>
<dbReference type="InterPro" id="IPR010371">
    <property type="entry name" value="YBR137W-like"/>
</dbReference>
<organism evidence="1 2">
    <name type="scientific">Litoreibacter albidus</name>
    <dbReference type="NCBI Taxonomy" id="670155"/>
    <lineage>
        <taxon>Bacteria</taxon>
        <taxon>Pseudomonadati</taxon>
        <taxon>Pseudomonadota</taxon>
        <taxon>Alphaproteobacteria</taxon>
        <taxon>Rhodobacterales</taxon>
        <taxon>Roseobacteraceae</taxon>
        <taxon>Litoreibacter</taxon>
    </lineage>
</organism>
<protein>
    <submittedName>
        <fullName evidence="1">Uncharacterized protein, UPF0303 family</fullName>
    </submittedName>
</protein>
<dbReference type="EMBL" id="FNOI01000009">
    <property type="protein sequence ID" value="SDX57477.1"/>
    <property type="molecule type" value="Genomic_DNA"/>
</dbReference>
<dbReference type="OrthoDB" id="9815315at2"/>
<proteinExistence type="predicted"/>
<keyword evidence="2" id="KW-1185">Reference proteome</keyword>